<dbReference type="RefSeq" id="WP_102365192.1">
    <property type="nucleotide sequence ID" value="NZ_CP020991.1"/>
</dbReference>
<dbReference type="SUPFAM" id="SSF55383">
    <property type="entry name" value="Copper amine oxidase, domain N"/>
    <property type="match status" value="1"/>
</dbReference>
<protein>
    <submittedName>
        <fullName evidence="3">Copper amine oxidase-like domain-containing protein</fullName>
    </submittedName>
</protein>
<feature type="signal peptide" evidence="1">
    <location>
        <begin position="1"/>
        <end position="22"/>
    </location>
</feature>
<keyword evidence="4" id="KW-1185">Reference proteome</keyword>
<dbReference type="EMBL" id="CP020991">
    <property type="protein sequence ID" value="AUO18944.1"/>
    <property type="molecule type" value="Genomic_DNA"/>
</dbReference>
<dbReference type="Proteomes" id="UP000235589">
    <property type="component" value="Chromosome"/>
</dbReference>
<evidence type="ECO:0000313" key="4">
    <source>
        <dbReference type="Proteomes" id="UP000235589"/>
    </source>
</evidence>
<dbReference type="Gene3D" id="3.30.457.10">
    <property type="entry name" value="Copper amine oxidase-like, N-terminal domain"/>
    <property type="match status" value="1"/>
</dbReference>
<evidence type="ECO:0000256" key="1">
    <source>
        <dbReference type="SAM" id="SignalP"/>
    </source>
</evidence>
<feature type="chain" id="PRO_5014927599" evidence="1">
    <location>
        <begin position="23"/>
        <end position="465"/>
    </location>
</feature>
<keyword evidence="1" id="KW-0732">Signal</keyword>
<dbReference type="KEGG" id="mpec:B9O19_00761"/>
<dbReference type="OrthoDB" id="7820733at2"/>
<name>A0A2K9P0Z1_9FIRM</name>
<organism evidence="3 4">
    <name type="scientific">Monoglobus pectinilyticus</name>
    <dbReference type="NCBI Taxonomy" id="1981510"/>
    <lineage>
        <taxon>Bacteria</taxon>
        <taxon>Bacillati</taxon>
        <taxon>Bacillota</taxon>
        <taxon>Clostridia</taxon>
        <taxon>Monoglobales</taxon>
        <taxon>Monoglobaceae</taxon>
        <taxon>Monoglobus</taxon>
    </lineage>
</organism>
<dbReference type="Pfam" id="PF07833">
    <property type="entry name" value="Cu_amine_oxidN1"/>
    <property type="match status" value="1"/>
</dbReference>
<sequence length="465" mass="53581">MKKFITIVVLLLMCLNINPVKAQRVEEEENNIGTYFQLGTYEDDPIIWRCISDDDENGMLLLSDKILCYKAYNAGTNVDDFLSQDMYGSDIWENTTIRAWLNAIENAGNIIWPGNNPPNTKVPLSPFMPYVDEDGFLSERNFSISELSVMKTVSQWQILGPKNAHLSTNGLKKCFQTNYYPFISRYGKYNVFSSGIRNFSHIEGAMYRLSDTMFLIDEAQIYKLWTNFGTVRAYPTQRAFDSVKNDKDYYEGFEEEYMLRTSNRSAQFIFGDDDYSSGICAYSYGVRPAFYLDTTKAEIISGSGSIEEPYIIDGQPQTNAEVYCNGERMQFDEEPVEESERLLVPVRAIFEELGAEVEWEEETQIITAKKEDTTVVMQIDNPEMGNSREVVTLEVPPRLVGERTMVPLRAVSEAFEAKVDYIENLNRVLVDQPKLPMDFGERLEIPMENWQRKDFESIFPDYEPF</sequence>
<evidence type="ECO:0000259" key="2">
    <source>
        <dbReference type="Pfam" id="PF07833"/>
    </source>
</evidence>
<proteinExistence type="predicted"/>
<gene>
    <name evidence="3" type="ORF">B9O19_00761</name>
</gene>
<feature type="domain" description="Copper amine oxidase-like N-terminal" evidence="2">
    <location>
        <begin position="324"/>
        <end position="428"/>
    </location>
</feature>
<evidence type="ECO:0000313" key="3">
    <source>
        <dbReference type="EMBL" id="AUO18944.1"/>
    </source>
</evidence>
<dbReference type="AlphaFoldDB" id="A0A2K9P0Z1"/>
<accession>A0A2K9P0Z1</accession>
<dbReference type="GeneID" id="98062184"/>
<dbReference type="InterPro" id="IPR036582">
    <property type="entry name" value="Mao_N_sf"/>
</dbReference>
<dbReference type="InterPro" id="IPR012854">
    <property type="entry name" value="Cu_amine_oxidase-like_N"/>
</dbReference>
<reference evidence="3 4" key="1">
    <citation type="submission" date="2017-04" db="EMBL/GenBank/DDBJ databases">
        <title>Monoglobus pectinilyticus 14 draft genome.</title>
        <authorList>
            <person name="Kim C."/>
            <person name="Rosendale D.I."/>
            <person name="Kelly W.J."/>
            <person name="Tannock G.W."/>
            <person name="Patchett M.L."/>
            <person name="Jordens J.Z."/>
        </authorList>
    </citation>
    <scope>NUCLEOTIDE SEQUENCE [LARGE SCALE GENOMIC DNA]</scope>
    <source>
        <strain evidence="3 4">14</strain>
    </source>
</reference>